<gene>
    <name evidence="1" type="ORF">L9F63_012007</name>
</gene>
<evidence type="ECO:0000313" key="1">
    <source>
        <dbReference type="EMBL" id="KAJ9596977.1"/>
    </source>
</evidence>
<sequence>AVRHLPSSQQEEYRRLKQQIAKRELQMKQKLQNLNKSLSLSSSSPMNSSAIAPLKVTVKNASPLKEDVARNNSISVTLENCSRKIFTSSQGSSSKVVKKTDSDILSSKVSNDNRLQLDPVNNTAKRDFDENMTNKTDSKYDKPNVRKANVAHQNTLSHSANHLECNTEQTVKVSSPVNDCSETSASGIKENETMLTDIEHQLLSKRQVIFIVQFLFVLLLTDRVG</sequence>
<protein>
    <submittedName>
        <fullName evidence="1">Uncharacterized protein</fullName>
    </submittedName>
</protein>
<keyword evidence="2" id="KW-1185">Reference proteome</keyword>
<organism evidence="1 2">
    <name type="scientific">Diploptera punctata</name>
    <name type="common">Pacific beetle cockroach</name>
    <dbReference type="NCBI Taxonomy" id="6984"/>
    <lineage>
        <taxon>Eukaryota</taxon>
        <taxon>Metazoa</taxon>
        <taxon>Ecdysozoa</taxon>
        <taxon>Arthropoda</taxon>
        <taxon>Hexapoda</taxon>
        <taxon>Insecta</taxon>
        <taxon>Pterygota</taxon>
        <taxon>Neoptera</taxon>
        <taxon>Polyneoptera</taxon>
        <taxon>Dictyoptera</taxon>
        <taxon>Blattodea</taxon>
        <taxon>Blaberoidea</taxon>
        <taxon>Blaberidae</taxon>
        <taxon>Diplopterinae</taxon>
        <taxon>Diploptera</taxon>
    </lineage>
</organism>
<reference evidence="1" key="2">
    <citation type="submission" date="2023-05" db="EMBL/GenBank/DDBJ databases">
        <authorList>
            <person name="Fouks B."/>
        </authorList>
    </citation>
    <scope>NUCLEOTIDE SEQUENCE</scope>
    <source>
        <strain evidence="1">Stay&amp;Tobe</strain>
        <tissue evidence="1">Testes</tissue>
    </source>
</reference>
<comment type="caution">
    <text evidence="1">The sequence shown here is derived from an EMBL/GenBank/DDBJ whole genome shotgun (WGS) entry which is preliminary data.</text>
</comment>
<dbReference type="EMBL" id="JASPKZ010001952">
    <property type="protein sequence ID" value="KAJ9596977.1"/>
    <property type="molecule type" value="Genomic_DNA"/>
</dbReference>
<name>A0AAD8ADG1_DIPPU</name>
<reference evidence="1" key="1">
    <citation type="journal article" date="2023" name="IScience">
        <title>Live-bearing cockroach genome reveals convergent evolutionary mechanisms linked to viviparity in insects and beyond.</title>
        <authorList>
            <person name="Fouks B."/>
            <person name="Harrison M.C."/>
            <person name="Mikhailova A.A."/>
            <person name="Marchal E."/>
            <person name="English S."/>
            <person name="Carruthers M."/>
            <person name="Jennings E.C."/>
            <person name="Chiamaka E.L."/>
            <person name="Frigard R.A."/>
            <person name="Pippel M."/>
            <person name="Attardo G.M."/>
            <person name="Benoit J.B."/>
            <person name="Bornberg-Bauer E."/>
            <person name="Tobe S.S."/>
        </authorList>
    </citation>
    <scope>NUCLEOTIDE SEQUENCE</scope>
    <source>
        <strain evidence="1">Stay&amp;Tobe</strain>
    </source>
</reference>
<dbReference type="Proteomes" id="UP001233999">
    <property type="component" value="Unassembled WGS sequence"/>
</dbReference>
<dbReference type="AlphaFoldDB" id="A0AAD8ADG1"/>
<feature type="non-terminal residue" evidence="1">
    <location>
        <position position="1"/>
    </location>
</feature>
<accession>A0AAD8ADG1</accession>
<proteinExistence type="predicted"/>
<evidence type="ECO:0000313" key="2">
    <source>
        <dbReference type="Proteomes" id="UP001233999"/>
    </source>
</evidence>